<comment type="subunit">
    <text evidence="3">The complex is composed of two ATP-binding proteins (GsiA), two transmembrane proteins (GsiC and GsiD) and a solute-binding protein (GsiB).</text>
</comment>
<dbReference type="SMART" id="SM00382">
    <property type="entry name" value="AAA"/>
    <property type="match status" value="1"/>
</dbReference>
<comment type="function">
    <text evidence="11">Part of the ABC transporter complex GsiABCD involved in glutathione import. Responsible for energy coupling to the transport system.</text>
</comment>
<evidence type="ECO:0000259" key="16">
    <source>
        <dbReference type="PROSITE" id="PS50893"/>
    </source>
</evidence>
<keyword evidence="8 17" id="KW-0067">ATP-binding</keyword>
<evidence type="ECO:0000256" key="6">
    <source>
        <dbReference type="ARBA" id="ARBA00022519"/>
    </source>
</evidence>
<keyword evidence="9" id="KW-1278">Translocase</keyword>
<dbReference type="PANTHER" id="PTHR43776:SF15">
    <property type="entry name" value="GLUTATHIONE IMPORT ATP-BINDING PROTEIN GSIA"/>
    <property type="match status" value="1"/>
</dbReference>
<dbReference type="GO" id="GO:0005524">
    <property type="term" value="F:ATP binding"/>
    <property type="evidence" value="ECO:0007669"/>
    <property type="project" value="UniProtKB-KW"/>
</dbReference>
<keyword evidence="10" id="KW-0472">Membrane</keyword>
<evidence type="ECO:0000256" key="4">
    <source>
        <dbReference type="ARBA" id="ARBA00022448"/>
    </source>
</evidence>
<evidence type="ECO:0000256" key="12">
    <source>
        <dbReference type="ARBA" id="ARBA00038416"/>
    </source>
</evidence>
<comment type="subcellular location">
    <subcellularLocation>
        <location evidence="2">Cell inner membrane</location>
    </subcellularLocation>
    <subcellularLocation>
        <location evidence="1">Membrane</location>
        <topology evidence="1">Peripheral membrane protein</topology>
    </subcellularLocation>
</comment>
<keyword evidence="4" id="KW-0813">Transport</keyword>
<protein>
    <recommendedName>
        <fullName evidence="14">Glutathione import ATP-binding protein GsiA</fullName>
        <ecNumber evidence="13">7.4.2.10</ecNumber>
    </recommendedName>
</protein>
<evidence type="ECO:0000313" key="18">
    <source>
        <dbReference type="Proteomes" id="UP000093111"/>
    </source>
</evidence>
<dbReference type="InterPro" id="IPR050319">
    <property type="entry name" value="ABC_transp_ATP-bind"/>
</dbReference>
<evidence type="ECO:0000256" key="7">
    <source>
        <dbReference type="ARBA" id="ARBA00022741"/>
    </source>
</evidence>
<dbReference type="PROSITE" id="PS50893">
    <property type="entry name" value="ABC_TRANSPORTER_2"/>
    <property type="match status" value="1"/>
</dbReference>
<dbReference type="InterPro" id="IPR017871">
    <property type="entry name" value="ABC_transporter-like_CS"/>
</dbReference>
<dbReference type="GO" id="GO:0016887">
    <property type="term" value="F:ATP hydrolysis activity"/>
    <property type="evidence" value="ECO:0007669"/>
    <property type="project" value="InterPro"/>
</dbReference>
<dbReference type="CDD" id="cd03257">
    <property type="entry name" value="ABC_NikE_OppD_transporters"/>
    <property type="match status" value="1"/>
</dbReference>
<keyword evidence="18" id="KW-1185">Reference proteome</keyword>
<sequence length="243" mass="26069">MTAAVSVHQLSISFQSEKTRFSAVRDVSFFVEAGETFGLIGPSGCGKTTVLRAIAGLNTGWTGAIDVFGTALEPGRKITGETRRNIQMVFQAPYSSLHPRHRIARILGEPLKVHGVEGIDAAVRAALDQVGLVAAIAGRYPHQLSGGQRQRVAIARALLLKPKLLLLDEPTSALDVTVQAEILNLLNDLKVSHRITFILVSHDAGVIGHMCDRGVLMSHGQIARELDRAALSELTEDAVETAV</sequence>
<comment type="catalytic activity">
    <reaction evidence="15">
        <text>glutathione(out) + ATP + H2O = glutathione(in) + ADP + phosphate + H(+)</text>
        <dbReference type="Rhea" id="RHEA:29791"/>
        <dbReference type="ChEBI" id="CHEBI:15377"/>
        <dbReference type="ChEBI" id="CHEBI:15378"/>
        <dbReference type="ChEBI" id="CHEBI:30616"/>
        <dbReference type="ChEBI" id="CHEBI:43474"/>
        <dbReference type="ChEBI" id="CHEBI:57925"/>
        <dbReference type="ChEBI" id="CHEBI:456216"/>
        <dbReference type="EC" id="7.4.2.10"/>
    </reaction>
</comment>
<evidence type="ECO:0000256" key="13">
    <source>
        <dbReference type="ARBA" id="ARBA00039050"/>
    </source>
</evidence>
<evidence type="ECO:0000256" key="15">
    <source>
        <dbReference type="ARBA" id="ARBA00047640"/>
    </source>
</evidence>
<evidence type="ECO:0000256" key="10">
    <source>
        <dbReference type="ARBA" id="ARBA00023136"/>
    </source>
</evidence>
<evidence type="ECO:0000256" key="3">
    <source>
        <dbReference type="ARBA" id="ARBA00011469"/>
    </source>
</evidence>
<evidence type="ECO:0000256" key="14">
    <source>
        <dbReference type="ARBA" id="ARBA00041187"/>
    </source>
</evidence>
<comment type="caution">
    <text evidence="17">The sequence shown here is derived from an EMBL/GenBank/DDBJ whole genome shotgun (WGS) entry which is preliminary data.</text>
</comment>
<dbReference type="PANTHER" id="PTHR43776">
    <property type="entry name" value="TRANSPORT ATP-BINDING PROTEIN"/>
    <property type="match status" value="1"/>
</dbReference>
<dbReference type="InterPro" id="IPR003593">
    <property type="entry name" value="AAA+_ATPase"/>
</dbReference>
<dbReference type="RefSeq" id="WP_068955074.1">
    <property type="nucleotide sequence ID" value="NZ_LGLV01000009.1"/>
</dbReference>
<dbReference type="EC" id="7.4.2.10" evidence="13"/>
<dbReference type="Pfam" id="PF00005">
    <property type="entry name" value="ABC_tran"/>
    <property type="match status" value="1"/>
</dbReference>
<evidence type="ECO:0000256" key="8">
    <source>
        <dbReference type="ARBA" id="ARBA00022840"/>
    </source>
</evidence>
<accession>A0A1C7P4K2</accession>
<evidence type="ECO:0000313" key="17">
    <source>
        <dbReference type="EMBL" id="OBZ94624.1"/>
    </source>
</evidence>
<keyword evidence="6" id="KW-0997">Cell inner membrane</keyword>
<dbReference type="GO" id="GO:0055085">
    <property type="term" value="P:transmembrane transport"/>
    <property type="evidence" value="ECO:0007669"/>
    <property type="project" value="UniProtKB-ARBA"/>
</dbReference>
<dbReference type="InterPro" id="IPR027417">
    <property type="entry name" value="P-loop_NTPase"/>
</dbReference>
<dbReference type="Gene3D" id="3.40.50.300">
    <property type="entry name" value="P-loop containing nucleotide triphosphate hydrolases"/>
    <property type="match status" value="1"/>
</dbReference>
<organism evidence="17 18">
    <name type="scientific">Pararhizobium polonicum</name>
    <dbReference type="NCBI Taxonomy" id="1612624"/>
    <lineage>
        <taxon>Bacteria</taxon>
        <taxon>Pseudomonadati</taxon>
        <taxon>Pseudomonadota</taxon>
        <taxon>Alphaproteobacteria</taxon>
        <taxon>Hyphomicrobiales</taxon>
        <taxon>Rhizobiaceae</taxon>
        <taxon>Rhizobium/Agrobacterium group</taxon>
        <taxon>Pararhizobium</taxon>
    </lineage>
</organism>
<dbReference type="Proteomes" id="UP000093111">
    <property type="component" value="Unassembled WGS sequence"/>
</dbReference>
<dbReference type="STRING" id="1612624.ADU59_15710"/>
<evidence type="ECO:0000256" key="9">
    <source>
        <dbReference type="ARBA" id="ARBA00022967"/>
    </source>
</evidence>
<proteinExistence type="inferred from homology"/>
<keyword evidence="5" id="KW-1003">Cell membrane</keyword>
<dbReference type="SUPFAM" id="SSF52540">
    <property type="entry name" value="P-loop containing nucleoside triphosphate hydrolases"/>
    <property type="match status" value="1"/>
</dbReference>
<evidence type="ECO:0000256" key="1">
    <source>
        <dbReference type="ARBA" id="ARBA00004170"/>
    </source>
</evidence>
<dbReference type="InterPro" id="IPR003439">
    <property type="entry name" value="ABC_transporter-like_ATP-bd"/>
</dbReference>
<comment type="similarity">
    <text evidence="12">Belongs to the ABC transporter superfamily. Glutathione importer (TC 3.A.1.5.11) family.</text>
</comment>
<evidence type="ECO:0000256" key="11">
    <source>
        <dbReference type="ARBA" id="ARBA00037530"/>
    </source>
</evidence>
<gene>
    <name evidence="17" type="ORF">ADU59_15710</name>
</gene>
<dbReference type="AlphaFoldDB" id="A0A1C7P4K2"/>
<evidence type="ECO:0000256" key="2">
    <source>
        <dbReference type="ARBA" id="ARBA00004533"/>
    </source>
</evidence>
<reference evidence="17 18" key="1">
    <citation type="journal article" date="2016" name="Syst. Appl. Microbiol.">
        <title>Pararhizobium polonicum sp. nov. isolated from tumors on stone fruit rootstocks.</title>
        <authorList>
            <person name="Pulawska J."/>
            <person name="Kuzmanovic N."/>
            <person name="Willems A."/>
            <person name="Pothier J.F."/>
        </authorList>
    </citation>
    <scope>NUCLEOTIDE SEQUENCE [LARGE SCALE GENOMIC DNA]</scope>
    <source>
        <strain evidence="17 18">F5.1</strain>
    </source>
</reference>
<keyword evidence="7" id="KW-0547">Nucleotide-binding</keyword>
<name>A0A1C7P4K2_9HYPH</name>
<dbReference type="OrthoDB" id="9784450at2"/>
<feature type="domain" description="ABC transporter" evidence="16">
    <location>
        <begin position="7"/>
        <end position="243"/>
    </location>
</feature>
<dbReference type="PROSITE" id="PS00211">
    <property type="entry name" value="ABC_TRANSPORTER_1"/>
    <property type="match status" value="1"/>
</dbReference>
<dbReference type="EMBL" id="LGLV01000009">
    <property type="protein sequence ID" value="OBZ94624.1"/>
    <property type="molecule type" value="Genomic_DNA"/>
</dbReference>
<evidence type="ECO:0000256" key="5">
    <source>
        <dbReference type="ARBA" id="ARBA00022475"/>
    </source>
</evidence>
<dbReference type="GO" id="GO:0005886">
    <property type="term" value="C:plasma membrane"/>
    <property type="evidence" value="ECO:0007669"/>
    <property type="project" value="UniProtKB-SubCell"/>
</dbReference>